<dbReference type="AlphaFoldDB" id="A0A4P7CDZ2"/>
<dbReference type="PANTHER" id="PTHR43800:SF1">
    <property type="entry name" value="PEPTIDYL-LYSINE N-ACETYLTRANSFERASE YJAB"/>
    <property type="match status" value="1"/>
</dbReference>
<dbReference type="InterPro" id="IPR017255">
    <property type="entry name" value="AcTrfase_GNAT_prd"/>
</dbReference>
<dbReference type="KEGG" id="aio:EXH44_01890"/>
<dbReference type="Gene3D" id="3.40.630.30">
    <property type="match status" value="1"/>
</dbReference>
<proteinExistence type="predicted"/>
<protein>
    <submittedName>
        <fullName evidence="4">GNAT family N-acetyltransferase</fullName>
    </submittedName>
</protein>
<dbReference type="PROSITE" id="PS51186">
    <property type="entry name" value="GNAT"/>
    <property type="match status" value="1"/>
</dbReference>
<name>A0A4P7CDZ2_9PAST</name>
<dbReference type="Proteomes" id="UP000294444">
    <property type="component" value="Chromosome"/>
</dbReference>
<accession>A0A4P7CDZ2</accession>
<keyword evidence="1 4" id="KW-0808">Transferase</keyword>
<dbReference type="CDD" id="cd04301">
    <property type="entry name" value="NAT_SF"/>
    <property type="match status" value="1"/>
</dbReference>
<gene>
    <name evidence="4" type="ORF">EXH44_01890</name>
</gene>
<dbReference type="RefSeq" id="WP_162856026.1">
    <property type="nucleotide sequence ID" value="NZ_CP038145.1"/>
</dbReference>
<dbReference type="SUPFAM" id="SSF55729">
    <property type="entry name" value="Acyl-CoA N-acyltransferases (Nat)"/>
    <property type="match status" value="1"/>
</dbReference>
<dbReference type="InterPro" id="IPR000182">
    <property type="entry name" value="GNAT_dom"/>
</dbReference>
<reference evidence="4 5" key="1">
    <citation type="submission" date="2019-03" db="EMBL/GenBank/DDBJ databases">
        <authorList>
            <person name="Che Y."/>
            <person name="Zhou L."/>
        </authorList>
    </citation>
    <scope>NUCLEOTIDE SEQUENCE [LARGE SCALE GENOMIC DNA]</scope>
    <source>
        <strain evidence="4 5">AIFJ1607</strain>
    </source>
</reference>
<dbReference type="Pfam" id="PF00583">
    <property type="entry name" value="Acetyltransf_1"/>
    <property type="match status" value="1"/>
</dbReference>
<feature type="domain" description="N-acetyltransferase" evidence="3">
    <location>
        <begin position="1"/>
        <end position="160"/>
    </location>
</feature>
<organism evidence="4 5">
    <name type="scientific">Actinobacillus indolicus</name>
    <dbReference type="NCBI Taxonomy" id="51049"/>
    <lineage>
        <taxon>Bacteria</taxon>
        <taxon>Pseudomonadati</taxon>
        <taxon>Pseudomonadota</taxon>
        <taxon>Gammaproteobacteria</taxon>
        <taxon>Pasteurellales</taxon>
        <taxon>Pasteurellaceae</taxon>
        <taxon>Actinobacillus</taxon>
    </lineage>
</organism>
<evidence type="ECO:0000313" key="4">
    <source>
        <dbReference type="EMBL" id="QBQ63068.1"/>
    </source>
</evidence>
<dbReference type="PIRSF" id="PIRSF037663">
    <property type="entry name" value="Acetyltransf_GNAT_prd"/>
    <property type="match status" value="1"/>
</dbReference>
<dbReference type="EMBL" id="CP038145">
    <property type="protein sequence ID" value="QBQ63068.1"/>
    <property type="molecule type" value="Genomic_DNA"/>
</dbReference>
<dbReference type="InterPro" id="IPR016181">
    <property type="entry name" value="Acyl_CoA_acyltransferase"/>
</dbReference>
<evidence type="ECO:0000259" key="3">
    <source>
        <dbReference type="PROSITE" id="PS51186"/>
    </source>
</evidence>
<dbReference type="PANTHER" id="PTHR43800">
    <property type="entry name" value="PEPTIDYL-LYSINE N-ACETYLTRANSFERASE YJAB"/>
    <property type="match status" value="1"/>
</dbReference>
<evidence type="ECO:0000256" key="2">
    <source>
        <dbReference type="ARBA" id="ARBA00023315"/>
    </source>
</evidence>
<dbReference type="GO" id="GO:0016747">
    <property type="term" value="F:acyltransferase activity, transferring groups other than amino-acyl groups"/>
    <property type="evidence" value="ECO:0007669"/>
    <property type="project" value="InterPro"/>
</dbReference>
<keyword evidence="5" id="KW-1185">Reference proteome</keyword>
<keyword evidence="2" id="KW-0012">Acyltransferase</keyword>
<sequence>MQIRRVTKEDFEELSQLLTQVWKSTYQGIFPQTFLDNLEDQKWLAGLASMLNSQAECWLAEQDEKIVGMLTFGHGRKEYAEAEIYVINVLPSFQGQGIGKALIQFALAQLKGKSVYLEVVCQNHQARRFYEQNGFYDTHQISERHIANFSFQQAVYLLKD</sequence>
<evidence type="ECO:0000256" key="1">
    <source>
        <dbReference type="ARBA" id="ARBA00022679"/>
    </source>
</evidence>
<evidence type="ECO:0000313" key="5">
    <source>
        <dbReference type="Proteomes" id="UP000294444"/>
    </source>
</evidence>